<name>A0A0M9EQX6_FUSLA</name>
<sequence>MIAGSLGLFVLGASAGLCRPTATTTTLAITESATATTDLTTAIATETTAPVATTSSVPVGETACTIESPQYGSGGGEYEVYCDSFAGGTTRWLAGRGCQLSKLSWPQKCETRRKV</sequence>
<reference evidence="2 3" key="1">
    <citation type="submission" date="2015-04" db="EMBL/GenBank/DDBJ databases">
        <title>The draft genome sequence of Fusarium langsethiae, a T-2/HT-2 mycotoxin producer.</title>
        <authorList>
            <person name="Lysoe E."/>
            <person name="Divon H.H."/>
            <person name="Terzi V."/>
            <person name="Orru L."/>
            <person name="Lamontanara A."/>
            <person name="Kolseth A.-K."/>
            <person name="Frandsen R.J."/>
            <person name="Nielsen K."/>
            <person name="Thrane U."/>
        </authorList>
    </citation>
    <scope>NUCLEOTIDE SEQUENCE [LARGE SCALE GENOMIC DNA]</scope>
    <source>
        <strain evidence="2 3">Fl201059</strain>
    </source>
</reference>
<keyword evidence="1" id="KW-0732">Signal</keyword>
<evidence type="ECO:0000313" key="2">
    <source>
        <dbReference type="EMBL" id="KPA37800.1"/>
    </source>
</evidence>
<comment type="caution">
    <text evidence="2">The sequence shown here is derived from an EMBL/GenBank/DDBJ whole genome shotgun (WGS) entry which is preliminary data.</text>
</comment>
<protein>
    <submittedName>
        <fullName evidence="2">Uncharacterized protein</fullName>
    </submittedName>
</protein>
<evidence type="ECO:0000313" key="3">
    <source>
        <dbReference type="Proteomes" id="UP000037904"/>
    </source>
</evidence>
<feature type="chain" id="PRO_5012045631" evidence="1">
    <location>
        <begin position="16"/>
        <end position="115"/>
    </location>
</feature>
<dbReference type="EMBL" id="JXCE01000359">
    <property type="protein sequence ID" value="KPA37800.1"/>
    <property type="molecule type" value="Genomic_DNA"/>
</dbReference>
<dbReference type="AlphaFoldDB" id="A0A0M9EQX6"/>
<feature type="signal peptide" evidence="1">
    <location>
        <begin position="1"/>
        <end position="15"/>
    </location>
</feature>
<gene>
    <name evidence="2" type="ORF">FLAG1_09390</name>
</gene>
<dbReference type="Proteomes" id="UP000037904">
    <property type="component" value="Unassembled WGS sequence"/>
</dbReference>
<organism evidence="2 3">
    <name type="scientific">Fusarium langsethiae</name>
    <dbReference type="NCBI Taxonomy" id="179993"/>
    <lineage>
        <taxon>Eukaryota</taxon>
        <taxon>Fungi</taxon>
        <taxon>Dikarya</taxon>
        <taxon>Ascomycota</taxon>
        <taxon>Pezizomycotina</taxon>
        <taxon>Sordariomycetes</taxon>
        <taxon>Hypocreomycetidae</taxon>
        <taxon>Hypocreales</taxon>
        <taxon>Nectriaceae</taxon>
        <taxon>Fusarium</taxon>
    </lineage>
</organism>
<accession>A0A0M9EQX6</accession>
<keyword evidence="3" id="KW-1185">Reference proteome</keyword>
<evidence type="ECO:0000256" key="1">
    <source>
        <dbReference type="SAM" id="SignalP"/>
    </source>
</evidence>
<proteinExistence type="predicted"/>